<protein>
    <submittedName>
        <fullName evidence="3">SRPBCC domain-containing protein</fullName>
    </submittedName>
</protein>
<evidence type="ECO:0000313" key="4">
    <source>
        <dbReference type="Proteomes" id="UP001596353"/>
    </source>
</evidence>
<gene>
    <name evidence="3" type="ORF">ACFQFQ_22000</name>
</gene>
<dbReference type="Gene3D" id="3.30.530.20">
    <property type="match status" value="1"/>
</dbReference>
<dbReference type="Pfam" id="PF08327">
    <property type="entry name" value="AHSA1"/>
    <property type="match status" value="1"/>
</dbReference>
<sequence>MGLGAGFAIVGEYITLEPGARIVHVERMLLPDPTPDNNIDTRFERDGSGTRMVLRMSLPDAGTRKAMLETGMAEGMEASYANLDALDLSELKG</sequence>
<name>A0ABW2B8Y2_9RHOB</name>
<evidence type="ECO:0000259" key="2">
    <source>
        <dbReference type="Pfam" id="PF08327"/>
    </source>
</evidence>
<feature type="domain" description="Activator of Hsp90 ATPase homologue 1/2-like C-terminal" evidence="2">
    <location>
        <begin position="4"/>
        <end position="86"/>
    </location>
</feature>
<organism evidence="3 4">
    <name type="scientific">Sulfitobacter porphyrae</name>
    <dbReference type="NCBI Taxonomy" id="1246864"/>
    <lineage>
        <taxon>Bacteria</taxon>
        <taxon>Pseudomonadati</taxon>
        <taxon>Pseudomonadota</taxon>
        <taxon>Alphaproteobacteria</taxon>
        <taxon>Rhodobacterales</taxon>
        <taxon>Roseobacteraceae</taxon>
        <taxon>Sulfitobacter</taxon>
    </lineage>
</organism>
<evidence type="ECO:0000313" key="3">
    <source>
        <dbReference type="EMBL" id="MFC6761519.1"/>
    </source>
</evidence>
<comment type="similarity">
    <text evidence="1">Belongs to the AHA1 family.</text>
</comment>
<keyword evidence="4" id="KW-1185">Reference proteome</keyword>
<comment type="caution">
    <text evidence="3">The sequence shown here is derived from an EMBL/GenBank/DDBJ whole genome shotgun (WGS) entry which is preliminary data.</text>
</comment>
<dbReference type="Proteomes" id="UP001596353">
    <property type="component" value="Unassembled WGS sequence"/>
</dbReference>
<accession>A0ABW2B8Y2</accession>
<dbReference type="InterPro" id="IPR023393">
    <property type="entry name" value="START-like_dom_sf"/>
</dbReference>
<dbReference type="InterPro" id="IPR013538">
    <property type="entry name" value="ASHA1/2-like_C"/>
</dbReference>
<reference evidence="4" key="1">
    <citation type="journal article" date="2019" name="Int. J. Syst. Evol. Microbiol.">
        <title>The Global Catalogue of Microorganisms (GCM) 10K type strain sequencing project: providing services to taxonomists for standard genome sequencing and annotation.</title>
        <authorList>
            <consortium name="The Broad Institute Genomics Platform"/>
            <consortium name="The Broad Institute Genome Sequencing Center for Infectious Disease"/>
            <person name="Wu L."/>
            <person name="Ma J."/>
        </authorList>
    </citation>
    <scope>NUCLEOTIDE SEQUENCE [LARGE SCALE GENOMIC DNA]</scope>
    <source>
        <strain evidence="4">CCUG 66188</strain>
    </source>
</reference>
<dbReference type="EMBL" id="JBHSWG010000003">
    <property type="protein sequence ID" value="MFC6761519.1"/>
    <property type="molecule type" value="Genomic_DNA"/>
</dbReference>
<evidence type="ECO:0000256" key="1">
    <source>
        <dbReference type="ARBA" id="ARBA00006817"/>
    </source>
</evidence>
<proteinExistence type="inferred from homology"/>
<dbReference type="SUPFAM" id="SSF55961">
    <property type="entry name" value="Bet v1-like"/>
    <property type="match status" value="1"/>
</dbReference>